<evidence type="ECO:0000256" key="9">
    <source>
        <dbReference type="SAM" id="Phobius"/>
    </source>
</evidence>
<dbReference type="PANTHER" id="PTHR10519">
    <property type="entry name" value="GABA-B RECEPTOR"/>
    <property type="match status" value="1"/>
</dbReference>
<keyword evidence="12" id="KW-1185">Reference proteome</keyword>
<keyword evidence="3 9" id="KW-1133">Transmembrane helix</keyword>
<evidence type="ECO:0000256" key="4">
    <source>
        <dbReference type="ARBA" id="ARBA00023040"/>
    </source>
</evidence>
<dbReference type="OrthoDB" id="17569at2759"/>
<feature type="transmembrane region" description="Helical" evidence="9">
    <location>
        <begin position="660"/>
        <end position="686"/>
    </location>
</feature>
<keyword evidence="2 9" id="KW-0812">Transmembrane</keyword>
<evidence type="ECO:0000313" key="11">
    <source>
        <dbReference type="EMBL" id="CAH1790802.1"/>
    </source>
</evidence>
<dbReference type="AlphaFoldDB" id="A0A8S4P9A4"/>
<evidence type="ECO:0000256" key="7">
    <source>
        <dbReference type="ARBA" id="ARBA00023180"/>
    </source>
</evidence>
<proteinExistence type="predicted"/>
<comment type="subcellular location">
    <subcellularLocation>
        <location evidence="1">Membrane</location>
        <topology evidence="1">Multi-pass membrane protein</topology>
    </subcellularLocation>
</comment>
<evidence type="ECO:0000256" key="6">
    <source>
        <dbReference type="ARBA" id="ARBA00023170"/>
    </source>
</evidence>
<dbReference type="EMBL" id="CAIIXF020000008">
    <property type="protein sequence ID" value="CAH1790802.1"/>
    <property type="molecule type" value="Genomic_DNA"/>
</dbReference>
<keyword evidence="7" id="KW-0325">Glycoprotein</keyword>
<keyword evidence="6" id="KW-0675">Receptor</keyword>
<dbReference type="PRINTS" id="PR01176">
    <property type="entry name" value="GABABRECEPTR"/>
</dbReference>
<feature type="transmembrane region" description="Helical" evidence="9">
    <location>
        <begin position="698"/>
        <end position="719"/>
    </location>
</feature>
<dbReference type="InterPro" id="IPR002455">
    <property type="entry name" value="GPCR3_GABA-B"/>
</dbReference>
<feature type="non-terminal residue" evidence="11">
    <location>
        <position position="806"/>
    </location>
</feature>
<keyword evidence="8" id="KW-0807">Transducer</keyword>
<organism evidence="11 12">
    <name type="scientific">Owenia fusiformis</name>
    <name type="common">Polychaete worm</name>
    <dbReference type="NCBI Taxonomy" id="6347"/>
    <lineage>
        <taxon>Eukaryota</taxon>
        <taxon>Metazoa</taxon>
        <taxon>Spiralia</taxon>
        <taxon>Lophotrochozoa</taxon>
        <taxon>Annelida</taxon>
        <taxon>Polychaeta</taxon>
        <taxon>Sedentaria</taxon>
        <taxon>Canalipalpata</taxon>
        <taxon>Sabellida</taxon>
        <taxon>Oweniida</taxon>
        <taxon>Oweniidae</taxon>
        <taxon>Owenia</taxon>
    </lineage>
</organism>
<dbReference type="InterPro" id="IPR017978">
    <property type="entry name" value="GPCR_3_C"/>
</dbReference>
<dbReference type="GO" id="GO:0007214">
    <property type="term" value="P:gamma-aminobutyric acid signaling pathway"/>
    <property type="evidence" value="ECO:0007669"/>
    <property type="project" value="TreeGrafter"/>
</dbReference>
<dbReference type="PROSITE" id="PS50259">
    <property type="entry name" value="G_PROTEIN_RECEP_F3_4"/>
    <property type="match status" value="1"/>
</dbReference>
<dbReference type="SUPFAM" id="SSF53822">
    <property type="entry name" value="Periplasmic binding protein-like I"/>
    <property type="match status" value="1"/>
</dbReference>
<dbReference type="Pfam" id="PF00003">
    <property type="entry name" value="7tm_3"/>
    <property type="match status" value="1"/>
</dbReference>
<evidence type="ECO:0000256" key="5">
    <source>
        <dbReference type="ARBA" id="ARBA00023136"/>
    </source>
</evidence>
<evidence type="ECO:0000256" key="8">
    <source>
        <dbReference type="ARBA" id="ARBA00023224"/>
    </source>
</evidence>
<feature type="transmembrane region" description="Helical" evidence="9">
    <location>
        <begin position="502"/>
        <end position="525"/>
    </location>
</feature>
<dbReference type="InterPro" id="IPR001828">
    <property type="entry name" value="ANF_lig-bd_rcpt"/>
</dbReference>
<evidence type="ECO:0000259" key="10">
    <source>
        <dbReference type="PROSITE" id="PS50259"/>
    </source>
</evidence>
<evidence type="ECO:0000313" key="12">
    <source>
        <dbReference type="Proteomes" id="UP000749559"/>
    </source>
</evidence>
<dbReference type="Gene3D" id="3.40.50.2300">
    <property type="match status" value="2"/>
</dbReference>
<dbReference type="Proteomes" id="UP000749559">
    <property type="component" value="Unassembled WGS sequence"/>
</dbReference>
<gene>
    <name evidence="11" type="ORF">OFUS_LOCUS15970</name>
</gene>
<keyword evidence="5 9" id="KW-0472">Membrane</keyword>
<accession>A0A8S4P9A4</accession>
<keyword evidence="4" id="KW-0297">G-protein coupled receptor</keyword>
<reference evidence="11" key="1">
    <citation type="submission" date="2022-03" db="EMBL/GenBank/DDBJ databases">
        <authorList>
            <person name="Martin C."/>
        </authorList>
    </citation>
    <scope>NUCLEOTIDE SEQUENCE</scope>
</reference>
<dbReference type="GO" id="GO:0004965">
    <property type="term" value="F:G protein-coupled GABA receptor activity"/>
    <property type="evidence" value="ECO:0007669"/>
    <property type="project" value="InterPro"/>
</dbReference>
<sequence>AIYFHTVPYFVQHYIMELNTCIIRSTLHVLIICVLTSQGIADNTTSPTITTTSVVKDVPAVDDREVLLIGNVVVNYTDWLDDGCRFAQKAVEDVNSYKEMFPLFQLKLDQCVSDDNNVAGITSNLFNYICEGINTPLMFLPFTGQDSTEPLCGKWGCITFGMGDSIQYAAMNKYHSKVHAAASDCVLAFDVIIERFKWEKIGLLVFNIERSKAMASLLRQELEARGVEVGAEVIFNVDGSSPDVIWESLKDIRIFVTFAPHLGANINPRFPLQYLLCKLYKRGYYGKHHVILSYFPTVQEQWNTFDEADFECTKSQMFEVLEGALGCSLSVSTLLGKYDNERHFKTNQTYTDLKPIVRPKNTLEMRRYFQPLLYDTIWAIALGINATIHEYGVNEVKNYKFNENSTKPLLDALYGNLLDVDFQGISGHFYYNNTRGFRQFKTYIGLISSEGELSTSIGYVEVDKRKVVITQPDDVIWESKGGAAPLDQEIKQYERKRINSTAIIVLSVIAAIGILLASIYIVYAIYHRNHVIIKDEWPIMTCVIIVGCIILDLYVLIHIADIQTGVHPEPLHGDICMASTGLLIFGFTFFSGGMAKVIRETWLMFIFFWLIVADVILVSVWFVTDPMIPREKEIASTFDDDTGVRTIMVMITCESTYQTYFLIATLCYKAIVLLMGGFIVWPALFMSVKKGFVHFSEFVIAVFTSLLVSIILVVVSFLIPTETYALFIIYGCLILFTTILTTLLIFIPKATVIARGGDRLSQKLFSPIGAAFGFLETVAGEGQMPGLGGSKSMEMPSVALAAGQIE</sequence>
<dbReference type="PRINTS" id="PR01177">
    <property type="entry name" value="GABAB1RECPTR"/>
</dbReference>
<dbReference type="PANTHER" id="PTHR10519:SF20">
    <property type="entry name" value="G-PROTEIN COUPLED RECEPTOR 156-RELATED"/>
    <property type="match status" value="1"/>
</dbReference>
<comment type="caution">
    <text evidence="11">The sequence shown here is derived from an EMBL/GenBank/DDBJ whole genome shotgun (WGS) entry which is preliminary data.</text>
</comment>
<dbReference type="GO" id="GO:0038039">
    <property type="term" value="C:G protein-coupled receptor heterodimeric complex"/>
    <property type="evidence" value="ECO:0007669"/>
    <property type="project" value="TreeGrafter"/>
</dbReference>
<feature type="transmembrane region" description="Helical" evidence="9">
    <location>
        <begin position="602"/>
        <end position="623"/>
    </location>
</feature>
<dbReference type="InterPro" id="IPR028082">
    <property type="entry name" value="Peripla_BP_I"/>
</dbReference>
<feature type="transmembrane region" description="Helical" evidence="9">
    <location>
        <begin position="725"/>
        <end position="747"/>
    </location>
</feature>
<evidence type="ECO:0000256" key="2">
    <source>
        <dbReference type="ARBA" id="ARBA00022692"/>
    </source>
</evidence>
<name>A0A8S4P9A4_OWEFU</name>
<feature type="transmembrane region" description="Helical" evidence="9">
    <location>
        <begin position="571"/>
        <end position="590"/>
    </location>
</feature>
<dbReference type="Pfam" id="PF01094">
    <property type="entry name" value="ANF_receptor"/>
    <property type="match status" value="1"/>
</dbReference>
<protein>
    <recommendedName>
        <fullName evidence="10">G-protein coupled receptors family 3 profile domain-containing protein</fullName>
    </recommendedName>
</protein>
<evidence type="ECO:0000256" key="1">
    <source>
        <dbReference type="ARBA" id="ARBA00004141"/>
    </source>
</evidence>
<feature type="transmembrane region" description="Helical" evidence="9">
    <location>
        <begin position="537"/>
        <end position="559"/>
    </location>
</feature>
<evidence type="ECO:0000256" key="3">
    <source>
        <dbReference type="ARBA" id="ARBA00022989"/>
    </source>
</evidence>
<feature type="domain" description="G-protein coupled receptors family 3 profile" evidence="10">
    <location>
        <begin position="605"/>
        <end position="753"/>
    </location>
</feature>